<evidence type="ECO:0000313" key="3">
    <source>
        <dbReference type="EMBL" id="MEQ2555477.1"/>
    </source>
</evidence>
<keyword evidence="4" id="KW-1185">Reference proteome</keyword>
<evidence type="ECO:0000256" key="1">
    <source>
        <dbReference type="SAM" id="Phobius"/>
    </source>
</evidence>
<feature type="transmembrane region" description="Helical" evidence="1">
    <location>
        <begin position="6"/>
        <end position="23"/>
    </location>
</feature>
<dbReference type="Proteomes" id="UP001546774">
    <property type="component" value="Unassembled WGS sequence"/>
</dbReference>
<dbReference type="Pfam" id="PF10881">
    <property type="entry name" value="DUF2726"/>
    <property type="match status" value="1"/>
</dbReference>
<proteinExistence type="predicted"/>
<dbReference type="InterPro" id="IPR024402">
    <property type="entry name" value="DUF2726"/>
</dbReference>
<feature type="domain" description="DUF2726" evidence="2">
    <location>
        <begin position="36"/>
        <end position="153"/>
    </location>
</feature>
<dbReference type="EMBL" id="JBBMFS010000009">
    <property type="protein sequence ID" value="MEQ2555477.1"/>
    <property type="molecule type" value="Genomic_DNA"/>
</dbReference>
<organism evidence="3 4">
    <name type="scientific">Lachnospira intestinalis</name>
    <dbReference type="NCBI Taxonomy" id="3133158"/>
    <lineage>
        <taxon>Bacteria</taxon>
        <taxon>Bacillati</taxon>
        <taxon>Bacillota</taxon>
        <taxon>Clostridia</taxon>
        <taxon>Lachnospirales</taxon>
        <taxon>Lachnospiraceae</taxon>
        <taxon>Lachnospira</taxon>
    </lineage>
</organism>
<evidence type="ECO:0000313" key="4">
    <source>
        <dbReference type="Proteomes" id="UP001546774"/>
    </source>
</evidence>
<keyword evidence="1" id="KW-1133">Transmembrane helix</keyword>
<accession>A0ABV1H6Z7</accession>
<keyword evidence="1" id="KW-0472">Membrane</keyword>
<comment type="caution">
    <text evidence="3">The sequence shown here is derived from an EMBL/GenBank/DDBJ whole genome shotgun (WGS) entry which is preliminary data.</text>
</comment>
<keyword evidence="1" id="KW-0812">Transmembrane</keyword>
<protein>
    <submittedName>
        <fullName evidence="3">DUF2726 domain-containing protein</fullName>
    </submittedName>
</protein>
<evidence type="ECO:0000259" key="2">
    <source>
        <dbReference type="Pfam" id="PF10881"/>
    </source>
</evidence>
<sequence length="160" mass="18871">MEQGIQIAAVLLAAAVAALLLYRRHKRRQYPYRQKFLLTKTEYAFYKILEEKCTKNGLRICPKVRLEDFISVTGTKNIGKYRGYIKSRHVDFLICDKDLHIKAGLELDDSSHETRQAAQTDKFKNELFESIGLPLFRIKTIRSEYERQIDKMISQIRRMR</sequence>
<name>A0ABV1H6Z7_9FIRM</name>
<reference evidence="3" key="1">
    <citation type="submission" date="2024-03" db="EMBL/GenBank/DDBJ databases">
        <title>Human intestinal bacterial collection.</title>
        <authorList>
            <person name="Pauvert C."/>
            <person name="Hitch T.C.A."/>
            <person name="Clavel T."/>
        </authorList>
    </citation>
    <scope>NUCLEOTIDE SEQUENCE [LARGE SCALE GENOMIC DNA]</scope>
    <source>
        <strain evidence="3">CLA-AA-H89B</strain>
    </source>
</reference>
<gene>
    <name evidence="3" type="ORF">WMO37_10760</name>
</gene>